<evidence type="ECO:0000256" key="1">
    <source>
        <dbReference type="ARBA" id="ARBA00006068"/>
    </source>
</evidence>
<evidence type="ECO:0000313" key="4">
    <source>
        <dbReference type="EMBL" id="GAA4265773.1"/>
    </source>
</evidence>
<feature type="domain" description="Cell envelope-related transcriptional attenuator" evidence="3">
    <location>
        <begin position="137"/>
        <end position="298"/>
    </location>
</feature>
<dbReference type="InterPro" id="IPR004474">
    <property type="entry name" value="LytR_CpsA_psr"/>
</dbReference>
<reference evidence="5" key="1">
    <citation type="journal article" date="2019" name="Int. J. Syst. Evol. Microbiol.">
        <title>The Global Catalogue of Microorganisms (GCM) 10K type strain sequencing project: providing services to taxonomists for standard genome sequencing and annotation.</title>
        <authorList>
            <consortium name="The Broad Institute Genomics Platform"/>
            <consortium name="The Broad Institute Genome Sequencing Center for Infectious Disease"/>
            <person name="Wu L."/>
            <person name="Ma J."/>
        </authorList>
    </citation>
    <scope>NUCLEOTIDE SEQUENCE [LARGE SCALE GENOMIC DNA]</scope>
    <source>
        <strain evidence="5">JCM 17442</strain>
    </source>
</reference>
<sequence length="475" mass="46859">MTSEGSAGDGSTTGGSTGDGAGGTGDAVAPTRQIKHGRLKTHSPVAAALKLVAIALAVVLVSTVSVVAYAAHDVVATAEPAVHIPELPGHTSTPIPKAPEGQRLGEVNMLVIGTDTRSGQGDFADAADQAASSGVGNNDVNILLHISRDHSNISVISFPRDLEIPIPACPTASGTTPGSEKAMLNTALGRGGDEAHGLSCAVLTVEKLTGLDIPYAASVTFDGTSAISTAIGGIHVCLATPIVDDNVTPPLNLKAGDQTLVGPQALSFLRSRHGVGDGSDLGRISNQQVFMAALARRLVSSDTLGDPFTLYKLAKAAAANTRHSDTLDTSAMLGIFQAVQTVGLSNMVFAQYPTGEDPSNINRVVPNAEAAAQLNAALVADKPLLLTGTTGGGAQVNPAAPSGSGSSGSGSSGSSGSSSGSGSSGSSGSGSGSSGSSGSASGTPSSGTATPAPAVTLPPSITGQTAAEKTCSRKQ</sequence>
<dbReference type="PANTHER" id="PTHR33392">
    <property type="entry name" value="POLYISOPRENYL-TEICHOIC ACID--PEPTIDOGLYCAN TEICHOIC ACID TRANSFERASE TAGU"/>
    <property type="match status" value="1"/>
</dbReference>
<evidence type="ECO:0000313" key="5">
    <source>
        <dbReference type="Proteomes" id="UP001501594"/>
    </source>
</evidence>
<dbReference type="EMBL" id="BAABAU010000001">
    <property type="protein sequence ID" value="GAA4265773.1"/>
    <property type="molecule type" value="Genomic_DNA"/>
</dbReference>
<dbReference type="RefSeq" id="WP_344794428.1">
    <property type="nucleotide sequence ID" value="NZ_BAABAU010000001.1"/>
</dbReference>
<proteinExistence type="inferred from homology"/>
<name>A0ABP8E0P1_9MICO</name>
<comment type="caution">
    <text evidence="4">The sequence shown here is derived from an EMBL/GenBank/DDBJ whole genome shotgun (WGS) entry which is preliminary data.</text>
</comment>
<dbReference type="Proteomes" id="UP001501594">
    <property type="component" value="Unassembled WGS sequence"/>
</dbReference>
<evidence type="ECO:0000256" key="2">
    <source>
        <dbReference type="SAM" id="MobiDB-lite"/>
    </source>
</evidence>
<comment type="similarity">
    <text evidence="1">Belongs to the LytR/CpsA/Psr (LCP) family.</text>
</comment>
<protein>
    <recommendedName>
        <fullName evidence="3">Cell envelope-related transcriptional attenuator domain-containing protein</fullName>
    </recommendedName>
</protein>
<feature type="compositionally biased region" description="Low complexity" evidence="2">
    <location>
        <begin position="436"/>
        <end position="459"/>
    </location>
</feature>
<keyword evidence="5" id="KW-1185">Reference proteome</keyword>
<feature type="compositionally biased region" description="Gly residues" evidence="2">
    <location>
        <begin position="7"/>
        <end position="25"/>
    </location>
</feature>
<organism evidence="4 5">
    <name type="scientific">Frondihabitans peucedani</name>
    <dbReference type="NCBI Taxonomy" id="598626"/>
    <lineage>
        <taxon>Bacteria</taxon>
        <taxon>Bacillati</taxon>
        <taxon>Actinomycetota</taxon>
        <taxon>Actinomycetes</taxon>
        <taxon>Micrococcales</taxon>
        <taxon>Microbacteriaceae</taxon>
        <taxon>Frondihabitans</taxon>
    </lineage>
</organism>
<feature type="region of interest" description="Disordered" evidence="2">
    <location>
        <begin position="390"/>
        <end position="475"/>
    </location>
</feature>
<dbReference type="Pfam" id="PF03816">
    <property type="entry name" value="LytR_cpsA_psr"/>
    <property type="match status" value="1"/>
</dbReference>
<feature type="compositionally biased region" description="Gly residues" evidence="2">
    <location>
        <begin position="422"/>
        <end position="435"/>
    </location>
</feature>
<feature type="region of interest" description="Disordered" evidence="2">
    <location>
        <begin position="1"/>
        <end position="29"/>
    </location>
</feature>
<accession>A0ABP8E0P1</accession>
<dbReference type="NCBIfam" id="TIGR00350">
    <property type="entry name" value="lytR_cpsA_psr"/>
    <property type="match status" value="1"/>
</dbReference>
<dbReference type="PANTHER" id="PTHR33392:SF6">
    <property type="entry name" value="POLYISOPRENYL-TEICHOIC ACID--PEPTIDOGLYCAN TEICHOIC ACID TRANSFERASE TAGU"/>
    <property type="match status" value="1"/>
</dbReference>
<evidence type="ECO:0000259" key="3">
    <source>
        <dbReference type="Pfam" id="PF03816"/>
    </source>
</evidence>
<gene>
    <name evidence="4" type="ORF">GCM10022256_13850</name>
</gene>
<dbReference type="InterPro" id="IPR050922">
    <property type="entry name" value="LytR/CpsA/Psr_CW_biosynth"/>
</dbReference>
<dbReference type="Gene3D" id="3.40.630.190">
    <property type="entry name" value="LCP protein"/>
    <property type="match status" value="1"/>
</dbReference>